<dbReference type="Pfam" id="PF14234">
    <property type="entry name" value="DUF4336"/>
    <property type="match status" value="1"/>
</dbReference>
<accession>A0A8H7AQD4</accession>
<dbReference type="PANTHER" id="PTHR33835:SF1">
    <property type="entry name" value="METALLO-BETA-LACTAMASE DOMAIN-CONTAINING PROTEIN"/>
    <property type="match status" value="1"/>
</dbReference>
<comment type="caution">
    <text evidence="1">The sequence shown here is derived from an EMBL/GenBank/DDBJ whole genome shotgun (WGS) entry which is preliminary data.</text>
</comment>
<dbReference type="InterPro" id="IPR025638">
    <property type="entry name" value="DUF4336"/>
</dbReference>
<gene>
    <name evidence="1" type="ORF">GJ744_008834</name>
</gene>
<reference evidence="1" key="1">
    <citation type="submission" date="2020-02" db="EMBL/GenBank/DDBJ databases">
        <authorList>
            <person name="Palmer J.M."/>
        </authorList>
    </citation>
    <scope>NUCLEOTIDE SEQUENCE</scope>
    <source>
        <strain evidence="1">EPUS1.4</strain>
        <tissue evidence="1">Thallus</tissue>
    </source>
</reference>
<dbReference type="Proteomes" id="UP000606974">
    <property type="component" value="Unassembled WGS sequence"/>
</dbReference>
<dbReference type="PANTHER" id="PTHR33835">
    <property type="entry name" value="YALI0C07656P"/>
    <property type="match status" value="1"/>
</dbReference>
<dbReference type="EMBL" id="JAACFV010000005">
    <property type="protein sequence ID" value="KAF7513540.1"/>
    <property type="molecule type" value="Genomic_DNA"/>
</dbReference>
<sequence length="276" mass="31442">MTSKSAAKLIPSDPAKVMVFRDILPNMATISSPFARFGLFKVGGRATIVQLQTGALAVFSPVALTDDVRSKVQSMGNNVKYISAMDIEHHIFITPWAKAYPQAEVIGVEGLPEKREKDPATKGITFSHVFTQSNKKDMRISEEFDEEFEYEFLHSHPSKELIYYHKPSKTMIQADFIFNLPAYEQYSKSGEGATSGVLTKLFTGVMNTRNDITWQRRFVWYVLSSKDRAGFSESVKKMKRWELQRIVPSHGDVIESEAQSVFDKITQWFREGHEKK</sequence>
<proteinExistence type="predicted"/>
<dbReference type="AlphaFoldDB" id="A0A8H7AQD4"/>
<evidence type="ECO:0000313" key="1">
    <source>
        <dbReference type="EMBL" id="KAF7513540.1"/>
    </source>
</evidence>
<evidence type="ECO:0008006" key="3">
    <source>
        <dbReference type="Google" id="ProtNLM"/>
    </source>
</evidence>
<dbReference type="SUPFAM" id="SSF56281">
    <property type="entry name" value="Metallo-hydrolase/oxidoreductase"/>
    <property type="match status" value="1"/>
</dbReference>
<protein>
    <recommendedName>
        <fullName evidence="3">DUF4336 domain-containing protein</fullName>
    </recommendedName>
</protein>
<name>A0A8H7AQD4_9EURO</name>
<keyword evidence="2" id="KW-1185">Reference proteome</keyword>
<evidence type="ECO:0000313" key="2">
    <source>
        <dbReference type="Proteomes" id="UP000606974"/>
    </source>
</evidence>
<dbReference type="OrthoDB" id="421671at2759"/>
<dbReference type="InterPro" id="IPR036866">
    <property type="entry name" value="RibonucZ/Hydroxyglut_hydro"/>
</dbReference>
<organism evidence="1 2">
    <name type="scientific">Endocarpon pusillum</name>
    <dbReference type="NCBI Taxonomy" id="364733"/>
    <lineage>
        <taxon>Eukaryota</taxon>
        <taxon>Fungi</taxon>
        <taxon>Dikarya</taxon>
        <taxon>Ascomycota</taxon>
        <taxon>Pezizomycotina</taxon>
        <taxon>Eurotiomycetes</taxon>
        <taxon>Chaetothyriomycetidae</taxon>
        <taxon>Verrucariales</taxon>
        <taxon>Verrucariaceae</taxon>
        <taxon>Endocarpon</taxon>
    </lineage>
</organism>